<evidence type="ECO:0000256" key="1">
    <source>
        <dbReference type="ARBA" id="ARBA00022741"/>
    </source>
</evidence>
<evidence type="ECO:0000256" key="3">
    <source>
        <dbReference type="ARBA" id="ARBA00022840"/>
    </source>
</evidence>
<dbReference type="PANTHER" id="PTHR43309">
    <property type="entry name" value="5-OXOPROLINASE SUBUNIT C"/>
    <property type="match status" value="1"/>
</dbReference>
<dbReference type="NCBIfam" id="TIGR00724">
    <property type="entry name" value="urea_amlyse_rel"/>
    <property type="match status" value="1"/>
</dbReference>
<accession>A0ABR9ZXR1</accession>
<feature type="domain" description="Carboxyltransferase" evidence="4">
    <location>
        <begin position="25"/>
        <end position="309"/>
    </location>
</feature>
<dbReference type="Gene3D" id="2.40.100.10">
    <property type="entry name" value="Cyclophilin-like"/>
    <property type="match status" value="1"/>
</dbReference>
<dbReference type="PANTHER" id="PTHR43309:SF5">
    <property type="entry name" value="5-OXOPROLINASE SUBUNIT C"/>
    <property type="match status" value="1"/>
</dbReference>
<dbReference type="Proteomes" id="UP000614200">
    <property type="component" value="Unassembled WGS sequence"/>
</dbReference>
<sequence>MSSIKVIAPGLFSTIQDLGRLNYQQYGMPVSGSMDHFAHKIANLLVGNAEDEALIEMTILGGQFEFKADVLVAITGANMSPMINGQLEVGMWRSVRIKKGDRLTFGPAHNGCRTYLAIAGGYEIENTLESKSTYTRGSLGGYKGRTFKKEDEIKLKTHKLKLENLEGRFVRAEHIPTYTSELELNVVLGPQEEAFTAKGIADFFSETFKITNEFDRMGYRLEGKKIEHVNSADIISDGIVSGAVQIPAHGNPIIMLSDCQTTGGYTKIAHVITVDLSKLAQAKAGDVIKFKALDIEEAHQLHRESAEKYEIIKAELDQFQLAPERNMKLKLMHKVFNVKVNEIKTKPL</sequence>
<comment type="caution">
    <text evidence="5">The sequence shown here is derived from an EMBL/GenBank/DDBJ whole genome shotgun (WGS) entry which is preliminary data.</text>
</comment>
<dbReference type="SUPFAM" id="SSF50891">
    <property type="entry name" value="Cyclophilin-like"/>
    <property type="match status" value="1"/>
</dbReference>
<dbReference type="EMBL" id="JADKNH010000014">
    <property type="protein sequence ID" value="MBF4695249.1"/>
    <property type="molecule type" value="Genomic_DNA"/>
</dbReference>
<evidence type="ECO:0000256" key="2">
    <source>
        <dbReference type="ARBA" id="ARBA00022801"/>
    </source>
</evidence>
<gene>
    <name evidence="5" type="ORF">ISU02_19305</name>
</gene>
<evidence type="ECO:0000313" key="6">
    <source>
        <dbReference type="Proteomes" id="UP000614200"/>
    </source>
</evidence>
<dbReference type="SMART" id="SM00797">
    <property type="entry name" value="AHS2"/>
    <property type="match status" value="1"/>
</dbReference>
<dbReference type="RefSeq" id="WP_194703490.1">
    <property type="nucleotide sequence ID" value="NZ_JADKNH010000014.1"/>
</dbReference>
<organism evidence="5 6">
    <name type="scientific">Fusibacter ferrireducens</name>
    <dbReference type="NCBI Taxonomy" id="2785058"/>
    <lineage>
        <taxon>Bacteria</taxon>
        <taxon>Bacillati</taxon>
        <taxon>Bacillota</taxon>
        <taxon>Clostridia</taxon>
        <taxon>Eubacteriales</taxon>
        <taxon>Eubacteriales Family XII. Incertae Sedis</taxon>
        <taxon>Fusibacter</taxon>
    </lineage>
</organism>
<dbReference type="InterPro" id="IPR029000">
    <property type="entry name" value="Cyclophilin-like_dom_sf"/>
</dbReference>
<dbReference type="Pfam" id="PF02626">
    <property type="entry name" value="CT_A_B"/>
    <property type="match status" value="1"/>
</dbReference>
<dbReference type="InterPro" id="IPR052708">
    <property type="entry name" value="PxpC"/>
</dbReference>
<evidence type="ECO:0000259" key="4">
    <source>
        <dbReference type="SMART" id="SM00797"/>
    </source>
</evidence>
<keyword evidence="1" id="KW-0547">Nucleotide-binding</keyword>
<protein>
    <submittedName>
        <fullName evidence="5">Biotin-dependent carboxyltransferase family protein</fullName>
    </submittedName>
</protein>
<reference evidence="5 6" key="1">
    <citation type="submission" date="2020-11" db="EMBL/GenBank/DDBJ databases">
        <title>Fusibacter basophilias sp. nov.</title>
        <authorList>
            <person name="Qiu D."/>
        </authorList>
    </citation>
    <scope>NUCLEOTIDE SEQUENCE [LARGE SCALE GENOMIC DNA]</scope>
    <source>
        <strain evidence="5 6">Q10-2</strain>
    </source>
</reference>
<dbReference type="InterPro" id="IPR003778">
    <property type="entry name" value="CT_A_B"/>
</dbReference>
<evidence type="ECO:0000313" key="5">
    <source>
        <dbReference type="EMBL" id="MBF4695249.1"/>
    </source>
</evidence>
<proteinExistence type="predicted"/>
<keyword evidence="6" id="KW-1185">Reference proteome</keyword>
<name>A0ABR9ZXR1_9FIRM</name>
<keyword evidence="2" id="KW-0378">Hydrolase</keyword>
<keyword evidence="3" id="KW-0067">ATP-binding</keyword>